<accession>A0AAD7ILV4</accession>
<protein>
    <submittedName>
        <fullName evidence="2">Uncharacterized protein</fullName>
    </submittedName>
</protein>
<gene>
    <name evidence="2" type="ORF">DFH07DRAFT_963006</name>
</gene>
<evidence type="ECO:0000313" key="3">
    <source>
        <dbReference type="Proteomes" id="UP001215280"/>
    </source>
</evidence>
<reference evidence="2" key="1">
    <citation type="submission" date="2023-03" db="EMBL/GenBank/DDBJ databases">
        <title>Massive genome expansion in bonnet fungi (Mycena s.s.) driven by repeated elements and novel gene families across ecological guilds.</title>
        <authorList>
            <consortium name="Lawrence Berkeley National Laboratory"/>
            <person name="Harder C.B."/>
            <person name="Miyauchi S."/>
            <person name="Viragh M."/>
            <person name="Kuo A."/>
            <person name="Thoen E."/>
            <person name="Andreopoulos B."/>
            <person name="Lu D."/>
            <person name="Skrede I."/>
            <person name="Drula E."/>
            <person name="Henrissat B."/>
            <person name="Morin E."/>
            <person name="Kohler A."/>
            <person name="Barry K."/>
            <person name="LaButti K."/>
            <person name="Morin E."/>
            <person name="Salamov A."/>
            <person name="Lipzen A."/>
            <person name="Mereny Z."/>
            <person name="Hegedus B."/>
            <person name="Baldrian P."/>
            <person name="Stursova M."/>
            <person name="Weitz H."/>
            <person name="Taylor A."/>
            <person name="Grigoriev I.V."/>
            <person name="Nagy L.G."/>
            <person name="Martin F."/>
            <person name="Kauserud H."/>
        </authorList>
    </citation>
    <scope>NUCLEOTIDE SEQUENCE</scope>
    <source>
        <strain evidence="2">CBHHK188m</strain>
    </source>
</reference>
<dbReference type="EMBL" id="JARJLG010000099">
    <property type="protein sequence ID" value="KAJ7746127.1"/>
    <property type="molecule type" value="Genomic_DNA"/>
</dbReference>
<keyword evidence="3" id="KW-1185">Reference proteome</keyword>
<name>A0AAD7ILV4_9AGAR</name>
<feature type="region of interest" description="Disordered" evidence="1">
    <location>
        <begin position="117"/>
        <end position="139"/>
    </location>
</feature>
<dbReference type="Proteomes" id="UP001215280">
    <property type="component" value="Unassembled WGS sequence"/>
</dbReference>
<feature type="compositionally biased region" description="Basic and acidic residues" evidence="1">
    <location>
        <begin position="117"/>
        <end position="135"/>
    </location>
</feature>
<feature type="region of interest" description="Disordered" evidence="1">
    <location>
        <begin position="177"/>
        <end position="205"/>
    </location>
</feature>
<evidence type="ECO:0000256" key="1">
    <source>
        <dbReference type="SAM" id="MobiDB-lite"/>
    </source>
</evidence>
<dbReference type="AlphaFoldDB" id="A0AAD7ILV4"/>
<comment type="caution">
    <text evidence="2">The sequence shown here is derived from an EMBL/GenBank/DDBJ whole genome shotgun (WGS) entry which is preliminary data.</text>
</comment>
<proteinExistence type="predicted"/>
<organism evidence="2 3">
    <name type="scientific">Mycena maculata</name>
    <dbReference type="NCBI Taxonomy" id="230809"/>
    <lineage>
        <taxon>Eukaryota</taxon>
        <taxon>Fungi</taxon>
        <taxon>Dikarya</taxon>
        <taxon>Basidiomycota</taxon>
        <taxon>Agaricomycotina</taxon>
        <taxon>Agaricomycetes</taxon>
        <taxon>Agaricomycetidae</taxon>
        <taxon>Agaricales</taxon>
        <taxon>Marasmiineae</taxon>
        <taxon>Mycenaceae</taxon>
        <taxon>Mycena</taxon>
    </lineage>
</organism>
<evidence type="ECO:0000313" key="2">
    <source>
        <dbReference type="EMBL" id="KAJ7746127.1"/>
    </source>
</evidence>
<sequence length="244" mass="26979">MPLPSPACFVLRPPRARRADVDAAGCRRLVKRLTNRRFGSIALQQLGTILGANGDMEAAAVGLADAMLPTINIPEVAAKVRSAVLLKFILPICFSHLKRFGNPCNPRTDVVHRYDSRNKRGARAAEKTRRAHTDNEEVQDAKQNLAEAQARLKLAQAEQKSNSSGCLRISRPRKCRRSFDSEQSEEPTDPSETAGFVEDDTSGWGVQRNGVVMSAANYAKNHWDEFKEEYPVYAKAVLSADSDE</sequence>